<protein>
    <submittedName>
        <fullName evidence="1">Uncharacterized protein</fullName>
    </submittedName>
</protein>
<dbReference type="AlphaFoldDB" id="A0AA36FVD9"/>
<name>A0AA36FVD9_9BILA</name>
<reference evidence="1" key="1">
    <citation type="submission" date="2023-06" db="EMBL/GenBank/DDBJ databases">
        <authorList>
            <person name="Delattre M."/>
        </authorList>
    </citation>
    <scope>NUCLEOTIDE SEQUENCE</scope>
    <source>
        <strain evidence="1">AF72</strain>
    </source>
</reference>
<accession>A0AA36FVD9</accession>
<evidence type="ECO:0000313" key="2">
    <source>
        <dbReference type="Proteomes" id="UP001177023"/>
    </source>
</evidence>
<comment type="caution">
    <text evidence="1">The sequence shown here is derived from an EMBL/GenBank/DDBJ whole genome shotgun (WGS) entry which is preliminary data.</text>
</comment>
<dbReference type="Proteomes" id="UP001177023">
    <property type="component" value="Unassembled WGS sequence"/>
</dbReference>
<feature type="non-terminal residue" evidence="1">
    <location>
        <position position="1"/>
    </location>
</feature>
<proteinExistence type="predicted"/>
<keyword evidence="2" id="KW-1185">Reference proteome</keyword>
<gene>
    <name evidence="1" type="ORF">MSPICULIGERA_LOCUS4998</name>
</gene>
<organism evidence="1 2">
    <name type="scientific">Mesorhabditis spiculigera</name>
    <dbReference type="NCBI Taxonomy" id="96644"/>
    <lineage>
        <taxon>Eukaryota</taxon>
        <taxon>Metazoa</taxon>
        <taxon>Ecdysozoa</taxon>
        <taxon>Nematoda</taxon>
        <taxon>Chromadorea</taxon>
        <taxon>Rhabditida</taxon>
        <taxon>Rhabditina</taxon>
        <taxon>Rhabditomorpha</taxon>
        <taxon>Rhabditoidea</taxon>
        <taxon>Rhabditidae</taxon>
        <taxon>Mesorhabditinae</taxon>
        <taxon>Mesorhabditis</taxon>
    </lineage>
</organism>
<sequence>MGNAESGSVFLYSRRGASSLQPQSICGAYQGILLLTNSTVREFYGPEFTYGSQFWKSLNMKAKHVYCLYLTTLEEVKPIFASFQMTGMSCGRLFDPLVPAESIKCLSDHLFCSMEKLHIGRHLGKVEWLNTLRAKDLKFGRAETDQQPVFDFLARKIRRWLDGTDEIEKIQFCDDTDLPAASFQFETFIKTIPFLVPSNLGWVDRTYEGMYLILRATDGQALLAHYDAVGRSFYLLRCEYNFRRRRCLGSYQRNVNSLRAIRNLMRISSRLSQKDPKLAGNAKEKLREECSKFNKYNNGATEMDLLTDAIWRPKGERRSIWGMMKNGRFVDDQDLLYPV</sequence>
<evidence type="ECO:0000313" key="1">
    <source>
        <dbReference type="EMBL" id="CAJ0566392.1"/>
    </source>
</evidence>
<dbReference type="EMBL" id="CATQJA010001230">
    <property type="protein sequence ID" value="CAJ0566392.1"/>
    <property type="molecule type" value="Genomic_DNA"/>
</dbReference>